<feature type="region of interest" description="Disordered" evidence="12">
    <location>
        <begin position="485"/>
        <end position="528"/>
    </location>
</feature>
<proteinExistence type="inferred from homology"/>
<organism evidence="14 15">
    <name type="scientific">Microbacterium elymi</name>
    <dbReference type="NCBI Taxonomy" id="2909587"/>
    <lineage>
        <taxon>Bacteria</taxon>
        <taxon>Bacillati</taxon>
        <taxon>Actinomycetota</taxon>
        <taxon>Actinomycetes</taxon>
        <taxon>Micrococcales</taxon>
        <taxon>Microbacteriaceae</taxon>
        <taxon>Microbacterium</taxon>
    </lineage>
</organism>
<evidence type="ECO:0000256" key="11">
    <source>
        <dbReference type="ARBA" id="ARBA00048090"/>
    </source>
</evidence>
<dbReference type="Pfam" id="PF13377">
    <property type="entry name" value="Peripla_BP_3"/>
    <property type="match status" value="1"/>
</dbReference>
<keyword evidence="5" id="KW-0547">Nucleotide-binding</keyword>
<feature type="compositionally biased region" description="Polar residues" evidence="12">
    <location>
        <begin position="519"/>
        <end position="528"/>
    </location>
</feature>
<comment type="similarity">
    <text evidence="2">Belongs to the gluconokinase GntK/GntV family.</text>
</comment>
<evidence type="ECO:0000256" key="2">
    <source>
        <dbReference type="ARBA" id="ARBA00008420"/>
    </source>
</evidence>
<dbReference type="SUPFAM" id="SSF47413">
    <property type="entry name" value="lambda repressor-like DNA-binding domains"/>
    <property type="match status" value="1"/>
</dbReference>
<dbReference type="Proteomes" id="UP001054811">
    <property type="component" value="Chromosome"/>
</dbReference>
<keyword evidence="4" id="KW-0808">Transferase</keyword>
<sequence length="528" mass="55174">MTADAPPIVVMGVSASGKTSVGQALADRLHIPFVDADDLHPQANVDKMAAGVPLDDDDRWPWLDAVAARLADGPVVIACSALKRRYRDRLARVRPRGRLRAPDRRQRRAPSADPEARRALHAGKPPAVPAGHAGGSRLGRGRIHAGLRRRRGCPGRAGHGTDRMSAQSSTDGDAAEAILARVRARGGAATIYDIAELAGVNPSTVSRALGKPGRISAGTAAKVRAAAERLDFRVNPMARALQTGKTRMLGLVLADITNPVVFGIVRGAEHAAAAAGYTLVIAESQESGENEAEAVERLLPSVDGLVLATTRLSASAITDLAQRKPVVLINRAVDGVDGVLPDVGAGVVELVEHLASSGHRAIAYLAGPDTSWINARRWSDILAAAEERRIAIVEIGPNHPTIAGGRDALRRVRAAHVSAVIAYNDLMAIGLMQEAAARGITVPDQLSVAGFDDIFGSELIVPPLTTVAADLVAAGGRAVRAAGRGRRLPAERGTSGTAAHDVARAWVDRPRPRRMTSAPGVSQAGTAP</sequence>
<dbReference type="EMBL" id="CP091139">
    <property type="protein sequence ID" value="UUT34455.1"/>
    <property type="molecule type" value="Genomic_DNA"/>
</dbReference>
<keyword evidence="15" id="KW-1185">Reference proteome</keyword>
<comment type="pathway">
    <text evidence="1">Carbohydrate acid metabolism.</text>
</comment>
<dbReference type="InterPro" id="IPR031322">
    <property type="entry name" value="Shikimate/glucono_kinase"/>
</dbReference>
<keyword evidence="8" id="KW-0805">Transcription regulation</keyword>
<feature type="domain" description="HTH lacI-type" evidence="13">
    <location>
        <begin position="189"/>
        <end position="243"/>
    </location>
</feature>
<dbReference type="EC" id="2.7.1.12" evidence="3"/>
<gene>
    <name evidence="14" type="ORF">L2X98_28130</name>
</gene>
<dbReference type="Gene3D" id="3.40.50.300">
    <property type="entry name" value="P-loop containing nucleotide triphosphate hydrolases"/>
    <property type="match status" value="1"/>
</dbReference>
<dbReference type="InterPro" id="IPR028082">
    <property type="entry name" value="Peripla_BP_I"/>
</dbReference>
<name>A0ABY5NH14_9MICO</name>
<dbReference type="InterPro" id="IPR010982">
    <property type="entry name" value="Lambda_DNA-bd_dom_sf"/>
</dbReference>
<evidence type="ECO:0000313" key="15">
    <source>
        <dbReference type="Proteomes" id="UP001054811"/>
    </source>
</evidence>
<evidence type="ECO:0000256" key="12">
    <source>
        <dbReference type="SAM" id="MobiDB-lite"/>
    </source>
</evidence>
<evidence type="ECO:0000256" key="3">
    <source>
        <dbReference type="ARBA" id="ARBA00012054"/>
    </source>
</evidence>
<dbReference type="CDD" id="cd02021">
    <property type="entry name" value="GntK"/>
    <property type="match status" value="1"/>
</dbReference>
<evidence type="ECO:0000256" key="10">
    <source>
        <dbReference type="ARBA" id="ARBA00023163"/>
    </source>
</evidence>
<dbReference type="InterPro" id="IPR046335">
    <property type="entry name" value="LacI/GalR-like_sensor"/>
</dbReference>
<keyword evidence="7" id="KW-0067">ATP-binding</keyword>
<evidence type="ECO:0000256" key="1">
    <source>
        <dbReference type="ARBA" id="ARBA00004761"/>
    </source>
</evidence>
<dbReference type="CDD" id="cd01392">
    <property type="entry name" value="HTH_LacI"/>
    <property type="match status" value="1"/>
</dbReference>
<dbReference type="Gene3D" id="1.10.260.40">
    <property type="entry name" value="lambda repressor-like DNA-binding domains"/>
    <property type="match status" value="1"/>
</dbReference>
<feature type="region of interest" description="Disordered" evidence="12">
    <location>
        <begin position="93"/>
        <end position="172"/>
    </location>
</feature>
<evidence type="ECO:0000256" key="8">
    <source>
        <dbReference type="ARBA" id="ARBA00023015"/>
    </source>
</evidence>
<dbReference type="PANTHER" id="PTHR30146">
    <property type="entry name" value="LACI-RELATED TRANSCRIPTIONAL REPRESSOR"/>
    <property type="match status" value="1"/>
</dbReference>
<accession>A0ABY5NH14</accession>
<dbReference type="SUPFAM" id="SSF52540">
    <property type="entry name" value="P-loop containing nucleoside triphosphate hydrolases"/>
    <property type="match status" value="1"/>
</dbReference>
<evidence type="ECO:0000256" key="6">
    <source>
        <dbReference type="ARBA" id="ARBA00022777"/>
    </source>
</evidence>
<protein>
    <recommendedName>
        <fullName evidence="3">gluconokinase</fullName>
        <ecNumber evidence="3">2.7.1.12</ecNumber>
    </recommendedName>
</protein>
<dbReference type="SUPFAM" id="SSF53822">
    <property type="entry name" value="Periplasmic binding protein-like I"/>
    <property type="match status" value="1"/>
</dbReference>
<evidence type="ECO:0000256" key="9">
    <source>
        <dbReference type="ARBA" id="ARBA00023125"/>
    </source>
</evidence>
<keyword evidence="6" id="KW-0418">Kinase</keyword>
<feature type="compositionally biased region" description="Basic residues" evidence="12">
    <location>
        <begin position="139"/>
        <end position="153"/>
    </location>
</feature>
<dbReference type="PROSITE" id="PS50932">
    <property type="entry name" value="HTH_LACI_2"/>
    <property type="match status" value="1"/>
</dbReference>
<evidence type="ECO:0000256" key="4">
    <source>
        <dbReference type="ARBA" id="ARBA00022679"/>
    </source>
</evidence>
<evidence type="ECO:0000256" key="7">
    <source>
        <dbReference type="ARBA" id="ARBA00022840"/>
    </source>
</evidence>
<dbReference type="CDD" id="cd06267">
    <property type="entry name" value="PBP1_LacI_sugar_binding-like"/>
    <property type="match status" value="1"/>
</dbReference>
<dbReference type="PANTHER" id="PTHR30146:SF138">
    <property type="entry name" value="TRANSCRIPTIONAL REGULATORY PROTEIN"/>
    <property type="match status" value="1"/>
</dbReference>
<dbReference type="SMART" id="SM00354">
    <property type="entry name" value="HTH_LACI"/>
    <property type="match status" value="1"/>
</dbReference>
<feature type="compositionally biased region" description="Basic and acidic residues" evidence="12">
    <location>
        <begin position="501"/>
        <end position="510"/>
    </location>
</feature>
<dbReference type="Pfam" id="PF00356">
    <property type="entry name" value="LacI"/>
    <property type="match status" value="1"/>
</dbReference>
<dbReference type="InterPro" id="IPR000843">
    <property type="entry name" value="HTH_LacI"/>
</dbReference>
<reference evidence="14" key="1">
    <citation type="submission" date="2022-01" db="EMBL/GenBank/DDBJ databases">
        <title>Microbacterium eymi and Microbacterium rhizovicinus sp. nov., isolated from the rhizospheric soil of Elymus tsukushiensis, a plant native to the Dokdo Islands, Republic of Korea.</title>
        <authorList>
            <person name="Hwang Y.J."/>
        </authorList>
    </citation>
    <scope>NUCLEOTIDE SEQUENCE</scope>
    <source>
        <strain evidence="14">KUDC0405</strain>
    </source>
</reference>
<dbReference type="InterPro" id="IPR006001">
    <property type="entry name" value="Therm_gnt_kin"/>
</dbReference>
<dbReference type="Gene3D" id="3.40.50.2300">
    <property type="match status" value="2"/>
</dbReference>
<evidence type="ECO:0000256" key="5">
    <source>
        <dbReference type="ARBA" id="ARBA00022741"/>
    </source>
</evidence>
<comment type="catalytic activity">
    <reaction evidence="11">
        <text>D-gluconate + ATP = 6-phospho-D-gluconate + ADP + H(+)</text>
        <dbReference type="Rhea" id="RHEA:19433"/>
        <dbReference type="ChEBI" id="CHEBI:15378"/>
        <dbReference type="ChEBI" id="CHEBI:18391"/>
        <dbReference type="ChEBI" id="CHEBI:30616"/>
        <dbReference type="ChEBI" id="CHEBI:58759"/>
        <dbReference type="ChEBI" id="CHEBI:456216"/>
        <dbReference type="EC" id="2.7.1.12"/>
    </reaction>
</comment>
<evidence type="ECO:0000259" key="13">
    <source>
        <dbReference type="PROSITE" id="PS50932"/>
    </source>
</evidence>
<dbReference type="RefSeq" id="WP_259610978.1">
    <property type="nucleotide sequence ID" value="NZ_CP091139.2"/>
</dbReference>
<keyword evidence="9" id="KW-0238">DNA-binding</keyword>
<evidence type="ECO:0000313" key="14">
    <source>
        <dbReference type="EMBL" id="UUT34455.1"/>
    </source>
</evidence>
<keyword evidence="10" id="KW-0804">Transcription</keyword>
<dbReference type="Pfam" id="PF01202">
    <property type="entry name" value="SKI"/>
    <property type="match status" value="1"/>
</dbReference>
<dbReference type="InterPro" id="IPR027417">
    <property type="entry name" value="P-loop_NTPase"/>
</dbReference>